<dbReference type="GO" id="GO:0004725">
    <property type="term" value="F:protein tyrosine phosphatase activity"/>
    <property type="evidence" value="ECO:0007669"/>
    <property type="project" value="UniProtKB-EC"/>
</dbReference>
<evidence type="ECO:0000313" key="3">
    <source>
        <dbReference type="EMBL" id="MFC7433945.1"/>
    </source>
</evidence>
<dbReference type="SUPFAM" id="SSF52799">
    <property type="entry name" value="(Phosphotyrosine protein) phosphatases II"/>
    <property type="match status" value="1"/>
</dbReference>
<keyword evidence="3" id="KW-0378">Hydrolase</keyword>
<dbReference type="Proteomes" id="UP001596495">
    <property type="component" value="Unassembled WGS sequence"/>
</dbReference>
<dbReference type="InterPro" id="IPR026893">
    <property type="entry name" value="Tyr/Ser_Pase_IphP-type"/>
</dbReference>
<organism evidence="3 4">
    <name type="scientific">Hydrogenophaga bisanensis</name>
    <dbReference type="NCBI Taxonomy" id="439611"/>
    <lineage>
        <taxon>Bacteria</taxon>
        <taxon>Pseudomonadati</taxon>
        <taxon>Pseudomonadota</taxon>
        <taxon>Betaproteobacteria</taxon>
        <taxon>Burkholderiales</taxon>
        <taxon>Comamonadaceae</taxon>
        <taxon>Hydrogenophaga</taxon>
    </lineage>
</organism>
<gene>
    <name evidence="3" type="ORF">ACFQNJ_05420</name>
</gene>
<comment type="similarity">
    <text evidence="1">Belongs to the protein-tyrosine phosphatase family.</text>
</comment>
<evidence type="ECO:0000256" key="2">
    <source>
        <dbReference type="SAM" id="MobiDB-lite"/>
    </source>
</evidence>
<dbReference type="EC" id="3.1.3.48" evidence="3"/>
<keyword evidence="4" id="KW-1185">Reference proteome</keyword>
<evidence type="ECO:0000313" key="4">
    <source>
        <dbReference type="Proteomes" id="UP001596495"/>
    </source>
</evidence>
<dbReference type="RefSeq" id="WP_382254661.1">
    <property type="nucleotide sequence ID" value="NZ_JBHTBX010000003.1"/>
</dbReference>
<name>A0ABW2R791_9BURK</name>
<evidence type="ECO:0000256" key="1">
    <source>
        <dbReference type="ARBA" id="ARBA00009580"/>
    </source>
</evidence>
<proteinExistence type="inferred from homology"/>
<comment type="caution">
    <text evidence="3">The sequence shown here is derived from an EMBL/GenBank/DDBJ whole genome shotgun (WGS) entry which is preliminary data.</text>
</comment>
<dbReference type="Pfam" id="PF13350">
    <property type="entry name" value="Y_phosphatase3"/>
    <property type="match status" value="1"/>
</dbReference>
<protein>
    <submittedName>
        <fullName evidence="3">Tyrosine-protein phosphatase</fullName>
        <ecNumber evidence="3">3.1.3.48</ecNumber>
    </submittedName>
</protein>
<dbReference type="PANTHER" id="PTHR31126">
    <property type="entry name" value="TYROSINE-PROTEIN PHOSPHATASE"/>
    <property type="match status" value="1"/>
</dbReference>
<dbReference type="Gene3D" id="3.90.190.10">
    <property type="entry name" value="Protein tyrosine phosphatase superfamily"/>
    <property type="match status" value="1"/>
</dbReference>
<dbReference type="EMBL" id="JBHTBX010000003">
    <property type="protein sequence ID" value="MFC7433945.1"/>
    <property type="molecule type" value="Genomic_DNA"/>
</dbReference>
<sequence length="242" mass="27323">MPDTRLQGASNFRDLGGLRNRHGQRLRHGMVFRSDHLANLSADDQAALRQMGVTHSMDLRGVQEHAARPYAIDGVRHVPLPIEPTVVRRVEALLRRGTIPTESETVALMCETYQDFVRHHGPTFGTLLRHLIEQPTPQVFHCTAGKDRTGMAAALLLGALDVDRDTVMEDYLLTNQRYRRDAAWEGQGPEHVMAILWQVQEAFLNSAFETIDHHFGGLDAYLEGPVGLHRMQREALRQRLLA</sequence>
<reference evidence="4" key="1">
    <citation type="journal article" date="2019" name="Int. J. Syst. Evol. Microbiol.">
        <title>The Global Catalogue of Microorganisms (GCM) 10K type strain sequencing project: providing services to taxonomists for standard genome sequencing and annotation.</title>
        <authorList>
            <consortium name="The Broad Institute Genomics Platform"/>
            <consortium name="The Broad Institute Genome Sequencing Center for Infectious Disease"/>
            <person name="Wu L."/>
            <person name="Ma J."/>
        </authorList>
    </citation>
    <scope>NUCLEOTIDE SEQUENCE [LARGE SCALE GENOMIC DNA]</scope>
    <source>
        <strain evidence="4">CCUG 54518</strain>
    </source>
</reference>
<accession>A0ABW2R791</accession>
<dbReference type="InterPro" id="IPR016130">
    <property type="entry name" value="Tyr_Pase_AS"/>
</dbReference>
<dbReference type="InterPro" id="IPR029021">
    <property type="entry name" value="Prot-tyrosine_phosphatase-like"/>
</dbReference>
<feature type="region of interest" description="Disordered" evidence="2">
    <location>
        <begin position="1"/>
        <end position="20"/>
    </location>
</feature>
<dbReference type="PROSITE" id="PS00383">
    <property type="entry name" value="TYR_PHOSPHATASE_1"/>
    <property type="match status" value="1"/>
</dbReference>
<dbReference type="PANTHER" id="PTHR31126:SF1">
    <property type="entry name" value="TYROSINE SPECIFIC PROTEIN PHOSPHATASES DOMAIN-CONTAINING PROTEIN"/>
    <property type="match status" value="1"/>
</dbReference>